<dbReference type="EMBL" id="MRCC01000003">
    <property type="protein sequence ID" value="OKH28540.1"/>
    <property type="molecule type" value="Genomic_DNA"/>
</dbReference>
<keyword evidence="3" id="KW-1185">Reference proteome</keyword>
<evidence type="ECO:0000313" key="2">
    <source>
        <dbReference type="EMBL" id="OKH28540.1"/>
    </source>
</evidence>
<dbReference type="Proteomes" id="UP000185984">
    <property type="component" value="Unassembled WGS sequence"/>
</dbReference>
<keyword evidence="2" id="KW-0413">Isomerase</keyword>
<gene>
    <name evidence="2" type="ORF">NIES1031_04745</name>
</gene>
<evidence type="ECO:0000259" key="1">
    <source>
        <dbReference type="Pfam" id="PF01261"/>
    </source>
</evidence>
<dbReference type="RefSeq" id="WP_073548336.1">
    <property type="nucleotide sequence ID" value="NZ_CAWMVK010000023.1"/>
</dbReference>
<proteinExistence type="predicted"/>
<evidence type="ECO:0000313" key="3">
    <source>
        <dbReference type="Proteomes" id="UP000185984"/>
    </source>
</evidence>
<dbReference type="OrthoDB" id="9798407at2"/>
<dbReference type="STRING" id="247279.NIES1031_04745"/>
<comment type="caution">
    <text evidence="2">The sequence shown here is derived from an EMBL/GenBank/DDBJ whole genome shotgun (WGS) entry which is preliminary data.</text>
</comment>
<dbReference type="AlphaFoldDB" id="A0A1U7HY68"/>
<dbReference type="PANTHER" id="PTHR12110:SF41">
    <property type="entry name" value="INOSOSE DEHYDRATASE"/>
    <property type="match status" value="1"/>
</dbReference>
<organism evidence="2 3">
    <name type="scientific">Chroogloeocystis siderophila 5.2 s.c.1</name>
    <dbReference type="NCBI Taxonomy" id="247279"/>
    <lineage>
        <taxon>Bacteria</taxon>
        <taxon>Bacillati</taxon>
        <taxon>Cyanobacteriota</taxon>
        <taxon>Cyanophyceae</taxon>
        <taxon>Oscillatoriophycideae</taxon>
        <taxon>Chroococcales</taxon>
        <taxon>Chroococcaceae</taxon>
        <taxon>Chroogloeocystis</taxon>
    </lineage>
</organism>
<feature type="domain" description="Xylose isomerase-like TIM barrel" evidence="1">
    <location>
        <begin position="36"/>
        <end position="310"/>
    </location>
</feature>
<accession>A0A1U7HY68</accession>
<sequence length="313" mass="35091">MQGIRVANAPCSWGDLGVQGLEGGSIGYQQMLDELVETGYIGTDLGDWGYMPTDPEKLRTELERRNLTIISGYVPVALKNPESHRQAEAQALKIARLLSTVAQTSTTQTVRPFMVVMDEIGAVPVRTQNAGRVEPDMELGEEEWRTCIKGAEQIARVIREETGMQTTFHHHCASYLETPKEISRFLEQTDPNLIGLTLDTGHYAYGAATDDGQCVLEAFERFGDRIWHVHFKDCDLKIAQAARNQGWDYFEAVRRGLFCELGQGGVDFPGVVSWLREHDYNGWIVVEQDVLPGMGTPKESAQRNREYLKQLGL</sequence>
<dbReference type="InterPro" id="IPR036237">
    <property type="entry name" value="Xyl_isomerase-like_sf"/>
</dbReference>
<dbReference type="SUPFAM" id="SSF51658">
    <property type="entry name" value="Xylose isomerase-like"/>
    <property type="match status" value="1"/>
</dbReference>
<dbReference type="Gene3D" id="3.20.20.150">
    <property type="entry name" value="Divalent-metal-dependent TIM barrel enzymes"/>
    <property type="match status" value="1"/>
</dbReference>
<name>A0A1U7HY68_9CHRO</name>
<dbReference type="InterPro" id="IPR013022">
    <property type="entry name" value="Xyl_isomerase-like_TIM-brl"/>
</dbReference>
<reference evidence="2 3" key="1">
    <citation type="submission" date="2016-11" db="EMBL/GenBank/DDBJ databases">
        <title>Draft Genome Sequences of Nine Cyanobacterial Strains from Diverse Habitats.</title>
        <authorList>
            <person name="Zhu T."/>
            <person name="Hou S."/>
            <person name="Lu X."/>
            <person name="Hess W.R."/>
        </authorList>
    </citation>
    <scope>NUCLEOTIDE SEQUENCE [LARGE SCALE GENOMIC DNA]</scope>
    <source>
        <strain evidence="2 3">5.2 s.c.1</strain>
    </source>
</reference>
<protein>
    <submittedName>
        <fullName evidence="2">Xylose isomerase</fullName>
    </submittedName>
</protein>
<dbReference type="GO" id="GO:0016853">
    <property type="term" value="F:isomerase activity"/>
    <property type="evidence" value="ECO:0007669"/>
    <property type="project" value="UniProtKB-KW"/>
</dbReference>
<dbReference type="PANTHER" id="PTHR12110">
    <property type="entry name" value="HYDROXYPYRUVATE ISOMERASE"/>
    <property type="match status" value="1"/>
</dbReference>
<dbReference type="InterPro" id="IPR050312">
    <property type="entry name" value="IolE/XylAMocC-like"/>
</dbReference>
<dbReference type="Pfam" id="PF01261">
    <property type="entry name" value="AP_endonuc_2"/>
    <property type="match status" value="1"/>
</dbReference>